<evidence type="ECO:0000259" key="2">
    <source>
        <dbReference type="Pfam" id="PF17919"/>
    </source>
</evidence>
<dbReference type="PANTHER" id="PTHR37984">
    <property type="entry name" value="PROTEIN CBG26694"/>
    <property type="match status" value="1"/>
</dbReference>
<dbReference type="GO" id="GO:0003824">
    <property type="term" value="F:catalytic activity"/>
    <property type="evidence" value="ECO:0007669"/>
    <property type="project" value="UniProtKB-KW"/>
</dbReference>
<dbReference type="OrthoDB" id="41323at2759"/>
<dbReference type="PANTHER" id="PTHR37984:SF5">
    <property type="entry name" value="PROTEIN NYNRIN-LIKE"/>
    <property type="match status" value="1"/>
</dbReference>
<dbReference type="SUPFAM" id="SSF56672">
    <property type="entry name" value="DNA/RNA polymerases"/>
    <property type="match status" value="1"/>
</dbReference>
<dbReference type="InterPro" id="IPR043128">
    <property type="entry name" value="Rev_trsase/Diguanyl_cyclase"/>
</dbReference>
<dbReference type="Gene3D" id="3.30.70.270">
    <property type="match status" value="1"/>
</dbReference>
<dbReference type="Pfam" id="PF17919">
    <property type="entry name" value="RT_RNaseH_2"/>
    <property type="match status" value="1"/>
</dbReference>
<accession>A0A8S1E193</accession>
<keyword evidence="1" id="KW-0511">Multifunctional enzyme</keyword>
<comment type="caution">
    <text evidence="3">The sequence shown here is derived from an EMBL/GenBank/DDBJ whole genome shotgun (WGS) entry which is preliminary data.</text>
</comment>
<protein>
    <recommendedName>
        <fullName evidence="2">Reverse transcriptase/retrotransposon-derived protein RNase H-like domain-containing protein</fullName>
    </recommendedName>
</protein>
<evidence type="ECO:0000256" key="1">
    <source>
        <dbReference type="ARBA" id="ARBA00023268"/>
    </source>
</evidence>
<evidence type="ECO:0000313" key="3">
    <source>
        <dbReference type="EMBL" id="CAB3387249.1"/>
    </source>
</evidence>
<dbReference type="InterPro" id="IPR050951">
    <property type="entry name" value="Retrovirus_Pol_polyprotein"/>
</dbReference>
<reference evidence="3 4" key="1">
    <citation type="submission" date="2020-04" db="EMBL/GenBank/DDBJ databases">
        <authorList>
            <person name="Alioto T."/>
            <person name="Alioto T."/>
            <person name="Gomez Garrido J."/>
        </authorList>
    </citation>
    <scope>NUCLEOTIDE SEQUENCE [LARGE SCALE GENOMIC DNA]</scope>
</reference>
<dbReference type="InterPro" id="IPR043502">
    <property type="entry name" value="DNA/RNA_pol_sf"/>
</dbReference>
<organism evidence="3 4">
    <name type="scientific">Cloeon dipterum</name>
    <dbReference type="NCBI Taxonomy" id="197152"/>
    <lineage>
        <taxon>Eukaryota</taxon>
        <taxon>Metazoa</taxon>
        <taxon>Ecdysozoa</taxon>
        <taxon>Arthropoda</taxon>
        <taxon>Hexapoda</taxon>
        <taxon>Insecta</taxon>
        <taxon>Pterygota</taxon>
        <taxon>Palaeoptera</taxon>
        <taxon>Ephemeroptera</taxon>
        <taxon>Pisciforma</taxon>
        <taxon>Baetidae</taxon>
        <taxon>Cloeon</taxon>
    </lineage>
</organism>
<dbReference type="Proteomes" id="UP000494165">
    <property type="component" value="Unassembled WGS sequence"/>
</dbReference>
<dbReference type="CDD" id="cd09274">
    <property type="entry name" value="RNase_HI_RT_Ty3"/>
    <property type="match status" value="1"/>
</dbReference>
<dbReference type="EMBL" id="CADEPI010000555">
    <property type="protein sequence ID" value="CAB3387249.1"/>
    <property type="molecule type" value="Genomic_DNA"/>
</dbReference>
<dbReference type="InterPro" id="IPR041577">
    <property type="entry name" value="RT_RNaseH_2"/>
</dbReference>
<name>A0A8S1E193_9INSE</name>
<proteinExistence type="predicted"/>
<keyword evidence="4" id="KW-1185">Reference proteome</keyword>
<dbReference type="GO" id="GO:0071897">
    <property type="term" value="P:DNA biosynthetic process"/>
    <property type="evidence" value="ECO:0007669"/>
    <property type="project" value="UniProtKB-ARBA"/>
</dbReference>
<dbReference type="AlphaFoldDB" id="A0A8S1E193"/>
<sequence length="196" mass="21875">MVNYYHRFLPNIAAHLAALHVFLSGPRKPKKTPLKWCEEAEKSFQEVKQAMANAVCLAHPNLDAPLALVTDASGVAIGGVVQQLVNDIWQPLSFFSRKLSPAERKYSTYNRELLAIERHIQFVSEFSTDIQYVPGSANVVADALSRIEEVSAQPFTFAAIAHAQQDDAELEKYKEPTSPLTLRPYPVEGSPDLIIW</sequence>
<evidence type="ECO:0000313" key="4">
    <source>
        <dbReference type="Proteomes" id="UP000494165"/>
    </source>
</evidence>
<feature type="domain" description="Reverse transcriptase/retrotransposon-derived protein RNase H-like" evidence="2">
    <location>
        <begin position="36"/>
        <end position="123"/>
    </location>
</feature>
<gene>
    <name evidence="3" type="ORF">CLODIP_2_CD06362</name>
</gene>